<feature type="transmembrane region" description="Helical" evidence="7">
    <location>
        <begin position="143"/>
        <end position="162"/>
    </location>
</feature>
<evidence type="ECO:0000313" key="10">
    <source>
        <dbReference type="Proteomes" id="UP000332933"/>
    </source>
</evidence>
<name>A0A485L3H9_9STRA</name>
<keyword evidence="10" id="KW-1185">Reference proteome</keyword>
<feature type="transmembrane region" description="Helical" evidence="7">
    <location>
        <begin position="365"/>
        <end position="389"/>
    </location>
</feature>
<dbReference type="InterPro" id="IPR002293">
    <property type="entry name" value="AA/rel_permease1"/>
</dbReference>
<dbReference type="Gene3D" id="1.20.1740.10">
    <property type="entry name" value="Amino acid/polyamine transporter I"/>
    <property type="match status" value="1"/>
</dbReference>
<dbReference type="EMBL" id="CAADRA010005720">
    <property type="protein sequence ID" value="VFT92416.1"/>
    <property type="molecule type" value="Genomic_DNA"/>
</dbReference>
<protein>
    <submittedName>
        <fullName evidence="9">Aste57867_15617 protein</fullName>
    </submittedName>
</protein>
<gene>
    <name evidence="9" type="primary">Aste57867_15617</name>
    <name evidence="8" type="ORF">As57867_015561</name>
    <name evidence="9" type="ORF">ASTE57867_15617</name>
</gene>
<evidence type="ECO:0000256" key="1">
    <source>
        <dbReference type="ARBA" id="ARBA00004651"/>
    </source>
</evidence>
<dbReference type="AlphaFoldDB" id="A0A485L3H9"/>
<feature type="region of interest" description="Disordered" evidence="6">
    <location>
        <begin position="519"/>
        <end position="547"/>
    </location>
</feature>
<dbReference type="Proteomes" id="UP000332933">
    <property type="component" value="Unassembled WGS sequence"/>
</dbReference>
<comment type="subcellular location">
    <subcellularLocation>
        <location evidence="1">Cell membrane</location>
        <topology evidence="1">Multi-pass membrane protein</topology>
    </subcellularLocation>
</comment>
<dbReference type="GO" id="GO:0005886">
    <property type="term" value="C:plasma membrane"/>
    <property type="evidence" value="ECO:0007669"/>
    <property type="project" value="UniProtKB-SubCell"/>
</dbReference>
<dbReference type="OrthoDB" id="3900342at2759"/>
<dbReference type="GO" id="GO:0022857">
    <property type="term" value="F:transmembrane transporter activity"/>
    <property type="evidence" value="ECO:0007669"/>
    <property type="project" value="InterPro"/>
</dbReference>
<evidence type="ECO:0000256" key="6">
    <source>
        <dbReference type="SAM" id="MobiDB-lite"/>
    </source>
</evidence>
<accession>A0A485L3H9</accession>
<evidence type="ECO:0000256" key="5">
    <source>
        <dbReference type="ARBA" id="ARBA00023136"/>
    </source>
</evidence>
<feature type="transmembrane region" description="Helical" evidence="7">
    <location>
        <begin position="340"/>
        <end position="359"/>
    </location>
</feature>
<feature type="compositionally biased region" description="Polar residues" evidence="6">
    <location>
        <begin position="538"/>
        <end position="547"/>
    </location>
</feature>
<feature type="transmembrane region" description="Helical" evidence="7">
    <location>
        <begin position="401"/>
        <end position="426"/>
    </location>
</feature>
<evidence type="ECO:0000256" key="7">
    <source>
        <dbReference type="SAM" id="Phobius"/>
    </source>
</evidence>
<evidence type="ECO:0000256" key="2">
    <source>
        <dbReference type="ARBA" id="ARBA00022475"/>
    </source>
</evidence>
<evidence type="ECO:0000256" key="3">
    <source>
        <dbReference type="ARBA" id="ARBA00022692"/>
    </source>
</evidence>
<evidence type="ECO:0000313" key="8">
    <source>
        <dbReference type="EMBL" id="KAF0693427.1"/>
    </source>
</evidence>
<feature type="transmembrane region" description="Helical" evidence="7">
    <location>
        <begin position="98"/>
        <end position="123"/>
    </location>
</feature>
<keyword evidence="5 7" id="KW-0472">Membrane</keyword>
<evidence type="ECO:0000313" key="9">
    <source>
        <dbReference type="EMBL" id="VFT92416.1"/>
    </source>
</evidence>
<dbReference type="PANTHER" id="PTHR42770:SF7">
    <property type="entry name" value="MEMBRANE PROTEIN"/>
    <property type="match status" value="1"/>
</dbReference>
<proteinExistence type="predicted"/>
<feature type="transmembrane region" description="Helical" evidence="7">
    <location>
        <begin position="295"/>
        <end position="319"/>
    </location>
</feature>
<dbReference type="InterPro" id="IPR050367">
    <property type="entry name" value="APC_superfamily"/>
</dbReference>
<feature type="transmembrane region" description="Helical" evidence="7">
    <location>
        <begin position="54"/>
        <end position="77"/>
    </location>
</feature>
<sequence length="547" mass="59733">MAAVVALAPFPLKKQSSSFKDRIQHAHSSWDIWAIGITIVIGGQFFSWNAGLVVGTAGFGLAIFLMGSAYICLACSMAEMSSMLPFAGGVYGLSRVSLGFYTGFILGCCEVLEYVLYVASMTISVGKTVTTRWPAMGACQPLIWFSAIAFSLAIISVGGKVFWHFNRTLAILLVLQVTVYCLGSIPYTDMAQHAGGPDHAFVGDFSQWFTAFPTAMWFYVGIESLNTLCNEVDDPKHTIPRGQVLCITTLFVSSIAVYVVAIGLSPGVDNLPTVLVIFNGGFTQLFHLSDGDASLLSLPACFASIPGFLLATGNIITALADSKLVAYPLHRRHPTFGTPVRAMACASILSFAMCFGAYYEPDASIIFYDMSMFFGCVAYTAQCVGYIFLKRRYKTMARSYCSPFGIWGAIFAMMVFTASGVSILGFQNHGSSGNVTIFATLFVLSLYYHGYAKANQSMSDDERKVLFFAHIGKLLWMIYVCDGEFLFVANHNKAKHKRKKTCIMRHLLALWQRMQGPLEDATKSTRTRRSSVSVAPQEATQAGPTKP</sequence>
<dbReference type="Pfam" id="PF13520">
    <property type="entry name" value="AA_permease_2"/>
    <property type="match status" value="1"/>
</dbReference>
<feature type="transmembrane region" description="Helical" evidence="7">
    <location>
        <begin position="30"/>
        <end position="48"/>
    </location>
</feature>
<dbReference type="PANTHER" id="PTHR42770">
    <property type="entry name" value="AMINO ACID TRANSPORTER-RELATED"/>
    <property type="match status" value="1"/>
</dbReference>
<feature type="transmembrane region" description="Helical" evidence="7">
    <location>
        <begin position="432"/>
        <end position="449"/>
    </location>
</feature>
<keyword evidence="3 7" id="KW-0812">Transmembrane</keyword>
<evidence type="ECO:0000256" key="4">
    <source>
        <dbReference type="ARBA" id="ARBA00022989"/>
    </source>
</evidence>
<reference evidence="8" key="2">
    <citation type="submission" date="2019-06" db="EMBL/GenBank/DDBJ databases">
        <title>Genomics analysis of Aphanomyces spp. identifies a new class of oomycete effector associated with host adaptation.</title>
        <authorList>
            <person name="Gaulin E."/>
        </authorList>
    </citation>
    <scope>NUCLEOTIDE SEQUENCE</scope>
    <source>
        <strain evidence="8">CBS 578.67</strain>
    </source>
</reference>
<keyword evidence="4 7" id="KW-1133">Transmembrane helix</keyword>
<dbReference type="EMBL" id="VJMH01005699">
    <property type="protein sequence ID" value="KAF0693427.1"/>
    <property type="molecule type" value="Genomic_DNA"/>
</dbReference>
<feature type="transmembrane region" description="Helical" evidence="7">
    <location>
        <begin position="169"/>
        <end position="185"/>
    </location>
</feature>
<feature type="transmembrane region" description="Helical" evidence="7">
    <location>
        <begin position="243"/>
        <end position="264"/>
    </location>
</feature>
<reference evidence="9 10" key="1">
    <citation type="submission" date="2019-03" db="EMBL/GenBank/DDBJ databases">
        <authorList>
            <person name="Gaulin E."/>
            <person name="Dumas B."/>
        </authorList>
    </citation>
    <scope>NUCLEOTIDE SEQUENCE [LARGE SCALE GENOMIC DNA]</scope>
    <source>
        <strain evidence="9">CBS 568.67</strain>
    </source>
</reference>
<organism evidence="9 10">
    <name type="scientific">Aphanomyces stellatus</name>
    <dbReference type="NCBI Taxonomy" id="120398"/>
    <lineage>
        <taxon>Eukaryota</taxon>
        <taxon>Sar</taxon>
        <taxon>Stramenopiles</taxon>
        <taxon>Oomycota</taxon>
        <taxon>Saprolegniomycetes</taxon>
        <taxon>Saprolegniales</taxon>
        <taxon>Verrucalvaceae</taxon>
        <taxon>Aphanomyces</taxon>
    </lineage>
</organism>
<keyword evidence="2" id="KW-1003">Cell membrane</keyword>